<organism evidence="8 9">
    <name type="scientific">Candidatus Cryptobacteroides intestinigallinarum</name>
    <dbReference type="NCBI Taxonomy" id="2840767"/>
    <lineage>
        <taxon>Bacteria</taxon>
        <taxon>Pseudomonadati</taxon>
        <taxon>Bacteroidota</taxon>
        <taxon>Bacteroidia</taxon>
        <taxon>Bacteroidales</taxon>
        <taxon>Candidatus Cryptobacteroides</taxon>
    </lineage>
</organism>
<protein>
    <submittedName>
        <fullName evidence="8">Nitroreductase</fullName>
    </submittedName>
</protein>
<evidence type="ECO:0000313" key="9">
    <source>
        <dbReference type="Proteomes" id="UP000823617"/>
    </source>
</evidence>
<comment type="cofactor">
    <cofactor evidence="1">
        <name>FMN</name>
        <dbReference type="ChEBI" id="CHEBI:58210"/>
    </cofactor>
</comment>
<evidence type="ECO:0000313" key="8">
    <source>
        <dbReference type="EMBL" id="MBO8456131.1"/>
    </source>
</evidence>
<evidence type="ECO:0000259" key="7">
    <source>
        <dbReference type="Pfam" id="PF00881"/>
    </source>
</evidence>
<name>A0A9D9HLQ7_9BACT</name>
<keyword evidence="6" id="KW-0732">Signal</keyword>
<comment type="similarity">
    <text evidence="2">Belongs to the nitroreductase family.</text>
</comment>
<dbReference type="CDD" id="cd02136">
    <property type="entry name" value="PnbA_NfnB-like"/>
    <property type="match status" value="1"/>
</dbReference>
<dbReference type="GO" id="GO:0016491">
    <property type="term" value="F:oxidoreductase activity"/>
    <property type="evidence" value="ECO:0007669"/>
    <property type="project" value="UniProtKB-KW"/>
</dbReference>
<gene>
    <name evidence="8" type="ORF">IAC08_06990</name>
</gene>
<feature type="domain" description="Nitroreductase" evidence="7">
    <location>
        <begin position="49"/>
        <end position="201"/>
    </location>
</feature>
<keyword evidence="3" id="KW-0285">Flavoprotein</keyword>
<dbReference type="Gene3D" id="3.40.109.10">
    <property type="entry name" value="NADH Oxidase"/>
    <property type="match status" value="1"/>
</dbReference>
<dbReference type="EMBL" id="JADIMK010000073">
    <property type="protein sequence ID" value="MBO8456131.1"/>
    <property type="molecule type" value="Genomic_DNA"/>
</dbReference>
<evidence type="ECO:0000256" key="2">
    <source>
        <dbReference type="ARBA" id="ARBA00007118"/>
    </source>
</evidence>
<dbReference type="AlphaFoldDB" id="A0A9D9HLQ7"/>
<evidence type="ECO:0000256" key="1">
    <source>
        <dbReference type="ARBA" id="ARBA00001917"/>
    </source>
</evidence>
<proteinExistence type="inferred from homology"/>
<dbReference type="Pfam" id="PF00881">
    <property type="entry name" value="Nitroreductase"/>
    <property type="match status" value="1"/>
</dbReference>
<dbReference type="Proteomes" id="UP000823617">
    <property type="component" value="Unassembled WGS sequence"/>
</dbReference>
<dbReference type="PANTHER" id="PTHR43673">
    <property type="entry name" value="NAD(P)H NITROREDUCTASE YDGI-RELATED"/>
    <property type="match status" value="1"/>
</dbReference>
<dbReference type="InterPro" id="IPR000415">
    <property type="entry name" value="Nitroreductase-like"/>
</dbReference>
<keyword evidence="5" id="KW-0560">Oxidoreductase</keyword>
<comment type="caution">
    <text evidence="8">The sequence shown here is derived from an EMBL/GenBank/DDBJ whole genome shotgun (WGS) entry which is preliminary data.</text>
</comment>
<reference evidence="8" key="1">
    <citation type="submission" date="2020-10" db="EMBL/GenBank/DDBJ databases">
        <authorList>
            <person name="Gilroy R."/>
        </authorList>
    </citation>
    <scope>NUCLEOTIDE SEQUENCE</scope>
    <source>
        <strain evidence="8">B1-3475</strain>
    </source>
</reference>
<accession>A0A9D9HLQ7</accession>
<dbReference type="SUPFAM" id="SSF55469">
    <property type="entry name" value="FMN-dependent nitroreductase-like"/>
    <property type="match status" value="1"/>
</dbReference>
<keyword evidence="4" id="KW-0288">FMN</keyword>
<evidence type="ECO:0000256" key="4">
    <source>
        <dbReference type="ARBA" id="ARBA00022643"/>
    </source>
</evidence>
<reference evidence="8" key="2">
    <citation type="journal article" date="2021" name="PeerJ">
        <title>Extensive microbial diversity within the chicken gut microbiome revealed by metagenomics and culture.</title>
        <authorList>
            <person name="Gilroy R."/>
            <person name="Ravi A."/>
            <person name="Getino M."/>
            <person name="Pursley I."/>
            <person name="Horton D.L."/>
            <person name="Alikhan N.F."/>
            <person name="Baker D."/>
            <person name="Gharbi K."/>
            <person name="Hall N."/>
            <person name="Watson M."/>
            <person name="Adriaenssens E.M."/>
            <person name="Foster-Nyarko E."/>
            <person name="Jarju S."/>
            <person name="Secka A."/>
            <person name="Antonio M."/>
            <person name="Oren A."/>
            <person name="Chaudhuri R.R."/>
            <person name="La Ragione R."/>
            <person name="Hildebrand F."/>
            <person name="Pallen M.J."/>
        </authorList>
    </citation>
    <scope>NUCLEOTIDE SEQUENCE</scope>
    <source>
        <strain evidence="8">B1-3475</strain>
    </source>
</reference>
<feature type="chain" id="PRO_5039544914" evidence="6">
    <location>
        <begin position="25"/>
        <end position="220"/>
    </location>
</feature>
<feature type="signal peptide" evidence="6">
    <location>
        <begin position="1"/>
        <end position="24"/>
    </location>
</feature>
<evidence type="ECO:0000256" key="5">
    <source>
        <dbReference type="ARBA" id="ARBA00023002"/>
    </source>
</evidence>
<dbReference type="PANTHER" id="PTHR43673:SF2">
    <property type="entry name" value="NITROREDUCTASE"/>
    <property type="match status" value="1"/>
</dbReference>
<evidence type="ECO:0000256" key="6">
    <source>
        <dbReference type="SAM" id="SignalP"/>
    </source>
</evidence>
<evidence type="ECO:0000256" key="3">
    <source>
        <dbReference type="ARBA" id="ARBA00022630"/>
    </source>
</evidence>
<sequence length="220" mass="23712">MKNMKAIRTSVFAAAFLAVGMMLPGCCGNGSGNACKEEVSASGTVIDNIMTRRSIRKYKSQAVGRDTMQVVLECGINAPNGQNKQSWEVRVVDNPEFIEGITAEYVKAYPDAAKDPSFVNMFRNAPTVVFVANDPSYGFSQVDCGLLSGNMILSAWSMGIGSCCLGGPVRFINENPAAATYLEKLGFSEGYKLLLCIAFGYPDETPAAKPRDTSKIKFVD</sequence>
<dbReference type="InterPro" id="IPR029479">
    <property type="entry name" value="Nitroreductase"/>
</dbReference>